<dbReference type="InterPro" id="IPR006103">
    <property type="entry name" value="Glyco_hydro_2_cat"/>
</dbReference>
<dbReference type="SUPFAM" id="SSF51445">
    <property type="entry name" value="(Trans)glycosidases"/>
    <property type="match status" value="1"/>
</dbReference>
<dbReference type="InterPro" id="IPR017853">
    <property type="entry name" value="GH"/>
</dbReference>
<dbReference type="InterPro" id="IPR051913">
    <property type="entry name" value="GH2_Domain-Containing"/>
</dbReference>
<feature type="domain" description="Glycoside hydrolase family 2 immunoglobulin-like beta-sandwich" evidence="2">
    <location>
        <begin position="164"/>
        <end position="269"/>
    </location>
</feature>
<dbReference type="GO" id="GO:0004553">
    <property type="term" value="F:hydrolase activity, hydrolyzing O-glycosyl compounds"/>
    <property type="evidence" value="ECO:0007669"/>
    <property type="project" value="InterPro"/>
</dbReference>
<accession>A0A1G8P2R8</accession>
<dbReference type="InterPro" id="IPR008979">
    <property type="entry name" value="Galactose-bd-like_sf"/>
</dbReference>
<evidence type="ECO:0000313" key="4">
    <source>
        <dbReference type="EMBL" id="SDI86556.1"/>
    </source>
</evidence>
<keyword evidence="5" id="KW-1185">Reference proteome</keyword>
<dbReference type="InterPro" id="IPR036156">
    <property type="entry name" value="Beta-gal/glucu_dom_sf"/>
</dbReference>
<dbReference type="InterPro" id="IPR006102">
    <property type="entry name" value="Ig-like_GH2"/>
</dbReference>
<gene>
    <name evidence="4" type="ORF">SAMN05216192_10964</name>
</gene>
<dbReference type="Gene3D" id="3.20.20.80">
    <property type="entry name" value="Glycosidases"/>
    <property type="match status" value="1"/>
</dbReference>
<reference evidence="5" key="1">
    <citation type="submission" date="2016-10" db="EMBL/GenBank/DDBJ databases">
        <authorList>
            <person name="Varghese N."/>
            <person name="Submissions S."/>
        </authorList>
    </citation>
    <scope>NUCLEOTIDE SEQUENCE [LARGE SCALE GENOMIC DNA]</scope>
    <source>
        <strain evidence="5">CGMCC 1.11012</strain>
    </source>
</reference>
<sequence>MQTMIKLEGEWKLQLDGDKKGLVLPYTDTIQLPGTTSYARKGPKNEEVLISALTDEYLFEGQAWYSKEIEITEEAADLSCRLYLERTRMTTLYIDGKEIGSRDSLNTAHVYDLGRLTAGSHNVTVCVSNTGYPTKGGHMTSPDTQTNWNGITGRMELQFFAESYLSGIRLTPDMASRSLRITAKLEGSAEAVLTVSAASFNGDAVNAAGHVAAAQTYVLTPGDFDLEYSLGPDALLWSEFAPNLYNVSLALSTGEGVVADRNELVFGLREFKADGDKFAINGQKTFLRGKHDGLIFPLTGYAPTDVEEWVRILGISKSYGINHYRFHTCCPPEAAFTAADLLGIYMEPELPFWGTVTEPTDDNHNQAEQDYLVSEGYAILQAFGNHPSFVMMSLGNELWGSRAKIDSILKEYKEFDSRPLYTQGSNNHQWVPEILEHEDFFCGVRFSRSRLFRGSYAMCDAPLGHVQTAVPGTMKDYDDQFVPPAMATGADGGTGTGGEIQIQYGTEAKTVQADDASGEWIPHIPVISHEIGQYATYPDFEEIAKYSGPLKAKNFEVFRERLEKNGLGHLAAKYFAASGKLAAACYKEELEAAFRTKRLAGFQLLDLQDFSGQGTALVGILDAFMDSKGMITPEEWRTFCNDAVLLARFPKYNYVSGEPFQADIELSWFRSSTPDTLELDWSLTADSGTLSEGNGIAEIPADANYFQLYQLKLDLPVVKAMTSVKLNLQITGTDIRKSYDLWIYPDTGSTGLEDVHVCHELDDEARALLEQGADLLLMPDPNSLKNAVQGFYSTDFWCYPMFRSISESMNRPVPVGTMGLLIDNTHPALGSFPSEEHSTYPWWNIIEHSKSLILDGTDQNWSPIVQTIDNFERNHKLGFLLECRVGESRLLICPLHADKAAETPEGRQFLSSLTGYMRSEAFNPEAEVTIDELQRIIR</sequence>
<evidence type="ECO:0000259" key="3">
    <source>
        <dbReference type="Pfam" id="PF02836"/>
    </source>
</evidence>
<evidence type="ECO:0000259" key="2">
    <source>
        <dbReference type="Pfam" id="PF00703"/>
    </source>
</evidence>
<evidence type="ECO:0000313" key="5">
    <source>
        <dbReference type="Proteomes" id="UP000199050"/>
    </source>
</evidence>
<dbReference type="Pfam" id="PF02836">
    <property type="entry name" value="Glyco_hydro_2_C"/>
    <property type="match status" value="1"/>
</dbReference>
<dbReference type="AlphaFoldDB" id="A0A1G8P2R8"/>
<dbReference type="SUPFAM" id="SSF49303">
    <property type="entry name" value="beta-Galactosidase/glucuronidase domain"/>
    <property type="match status" value="1"/>
</dbReference>
<proteinExistence type="inferred from homology"/>
<name>A0A1G8P2R8_9BACL</name>
<feature type="domain" description="Glycoside hydrolase family 2 catalytic" evidence="3">
    <location>
        <begin position="275"/>
        <end position="429"/>
    </location>
</feature>
<dbReference type="Proteomes" id="UP000199050">
    <property type="component" value="Unassembled WGS sequence"/>
</dbReference>
<dbReference type="Pfam" id="PF00703">
    <property type="entry name" value="Glyco_hydro_2"/>
    <property type="match status" value="1"/>
</dbReference>
<dbReference type="STRING" id="1174501.SAMN05216192_10964"/>
<evidence type="ECO:0000256" key="1">
    <source>
        <dbReference type="ARBA" id="ARBA00007401"/>
    </source>
</evidence>
<dbReference type="PANTHER" id="PTHR42732">
    <property type="entry name" value="BETA-GALACTOSIDASE"/>
    <property type="match status" value="1"/>
</dbReference>
<keyword evidence="4" id="KW-0378">Hydrolase</keyword>
<protein>
    <submittedName>
        <fullName evidence="4">Glycosyl hydrolases family 2, TIM barrel domain</fullName>
    </submittedName>
</protein>
<dbReference type="SUPFAM" id="SSF49785">
    <property type="entry name" value="Galactose-binding domain-like"/>
    <property type="match status" value="1"/>
</dbReference>
<comment type="similarity">
    <text evidence="1">Belongs to the glycosyl hydrolase 2 family.</text>
</comment>
<dbReference type="Gene3D" id="2.60.120.260">
    <property type="entry name" value="Galactose-binding domain-like"/>
    <property type="match status" value="1"/>
</dbReference>
<organism evidence="4 5">
    <name type="scientific">Paenibacillus typhae</name>
    <dbReference type="NCBI Taxonomy" id="1174501"/>
    <lineage>
        <taxon>Bacteria</taxon>
        <taxon>Bacillati</taxon>
        <taxon>Bacillota</taxon>
        <taxon>Bacilli</taxon>
        <taxon>Bacillales</taxon>
        <taxon>Paenibacillaceae</taxon>
        <taxon>Paenibacillus</taxon>
    </lineage>
</organism>
<dbReference type="GO" id="GO:0005975">
    <property type="term" value="P:carbohydrate metabolic process"/>
    <property type="evidence" value="ECO:0007669"/>
    <property type="project" value="InterPro"/>
</dbReference>
<dbReference type="EMBL" id="FNDX01000009">
    <property type="protein sequence ID" value="SDI86556.1"/>
    <property type="molecule type" value="Genomic_DNA"/>
</dbReference>